<organism evidence="7 8">
    <name type="scientific">Halalkalibacter oceani</name>
    <dbReference type="NCBI Taxonomy" id="1653776"/>
    <lineage>
        <taxon>Bacteria</taxon>
        <taxon>Bacillati</taxon>
        <taxon>Bacillota</taxon>
        <taxon>Bacilli</taxon>
        <taxon>Bacillales</taxon>
        <taxon>Bacillaceae</taxon>
        <taxon>Halalkalibacter</taxon>
    </lineage>
</organism>
<evidence type="ECO:0000313" key="8">
    <source>
        <dbReference type="Proteomes" id="UP001139179"/>
    </source>
</evidence>
<comment type="subcellular location">
    <subcellularLocation>
        <location evidence="1">Cell membrane</location>
        <topology evidence="1">Multi-pass membrane protein</topology>
    </subcellularLocation>
</comment>
<feature type="transmembrane region" description="Helical" evidence="6">
    <location>
        <begin position="153"/>
        <end position="176"/>
    </location>
</feature>
<dbReference type="GO" id="GO:0005886">
    <property type="term" value="C:plasma membrane"/>
    <property type="evidence" value="ECO:0007669"/>
    <property type="project" value="UniProtKB-SubCell"/>
</dbReference>
<keyword evidence="2" id="KW-1003">Cell membrane</keyword>
<keyword evidence="8" id="KW-1185">Reference proteome</keyword>
<feature type="transmembrane region" description="Helical" evidence="6">
    <location>
        <begin position="188"/>
        <end position="208"/>
    </location>
</feature>
<evidence type="ECO:0000256" key="5">
    <source>
        <dbReference type="ARBA" id="ARBA00023136"/>
    </source>
</evidence>
<gene>
    <name evidence="7" type="ORF">M3202_11660</name>
</gene>
<sequence length="261" mass="28615">MAGIHVEITLLAQLLLALPFVLALIFYVSAVFFTNHRFRRWPLHRTVLWIAGVGCALVAVIGPLAEKSHHDFAAHMTGHLFLGMLAPLLMVLAAPMTLALRSLSVPWARALSRVLKSRPARFVSDPVVATLLNIGGLWLLYTTNLFNAMHDSLLLHLFIHLHVFIAGYLFTAAIISIDPAPHQASVRYRAVVLLLALAAHGILAKYLYAYPPDGVPPAEAEAGAMLMYYGGDLIDAVLIFLFCAQVYRATRPRAAVVESAY</sequence>
<dbReference type="AlphaFoldDB" id="A0A9X2DPW6"/>
<accession>A0A9X2DPW6</accession>
<keyword evidence="5 6" id="KW-0472">Membrane</keyword>
<feature type="transmembrane region" description="Helical" evidence="6">
    <location>
        <begin position="80"/>
        <end position="101"/>
    </location>
</feature>
<reference evidence="7" key="1">
    <citation type="submission" date="2022-05" db="EMBL/GenBank/DDBJ databases">
        <title>Comparative Genomics of Spacecraft Associated Microbes.</title>
        <authorList>
            <person name="Tran M.T."/>
            <person name="Wright A."/>
            <person name="Seuylemezian A."/>
            <person name="Eisen J."/>
            <person name="Coil D."/>
        </authorList>
    </citation>
    <scope>NUCLEOTIDE SEQUENCE</scope>
    <source>
        <strain evidence="7">214.1.1</strain>
    </source>
</reference>
<feature type="transmembrane region" description="Helical" evidence="6">
    <location>
        <begin position="228"/>
        <end position="247"/>
    </location>
</feature>
<dbReference type="EMBL" id="JAMBOL010000009">
    <property type="protein sequence ID" value="MCM3714734.1"/>
    <property type="molecule type" value="Genomic_DNA"/>
</dbReference>
<feature type="transmembrane region" description="Helical" evidence="6">
    <location>
        <begin position="46"/>
        <end position="65"/>
    </location>
</feature>
<dbReference type="Proteomes" id="UP001139179">
    <property type="component" value="Unassembled WGS sequence"/>
</dbReference>
<comment type="caution">
    <text evidence="7">The sequence shown here is derived from an EMBL/GenBank/DDBJ whole genome shotgun (WGS) entry which is preliminary data.</text>
</comment>
<keyword evidence="3 6" id="KW-0812">Transmembrane</keyword>
<evidence type="ECO:0000313" key="7">
    <source>
        <dbReference type="EMBL" id="MCM3714734.1"/>
    </source>
</evidence>
<evidence type="ECO:0000256" key="1">
    <source>
        <dbReference type="ARBA" id="ARBA00004651"/>
    </source>
</evidence>
<dbReference type="Pfam" id="PF09678">
    <property type="entry name" value="Caa3_CtaG"/>
    <property type="match status" value="1"/>
</dbReference>
<protein>
    <submittedName>
        <fullName evidence="7">Cytochrome c oxidase assembly protein</fullName>
    </submittedName>
</protein>
<name>A0A9X2DPW6_9BACI</name>
<proteinExistence type="predicted"/>
<evidence type="ECO:0000256" key="2">
    <source>
        <dbReference type="ARBA" id="ARBA00022475"/>
    </source>
</evidence>
<feature type="transmembrane region" description="Helical" evidence="6">
    <location>
        <begin position="122"/>
        <end position="141"/>
    </location>
</feature>
<evidence type="ECO:0000256" key="3">
    <source>
        <dbReference type="ARBA" id="ARBA00022692"/>
    </source>
</evidence>
<evidence type="ECO:0000256" key="4">
    <source>
        <dbReference type="ARBA" id="ARBA00022989"/>
    </source>
</evidence>
<evidence type="ECO:0000256" key="6">
    <source>
        <dbReference type="SAM" id="Phobius"/>
    </source>
</evidence>
<dbReference type="InterPro" id="IPR019108">
    <property type="entry name" value="Caa3_assmbl_CtaG-rel"/>
</dbReference>
<feature type="transmembrane region" description="Helical" evidence="6">
    <location>
        <begin position="12"/>
        <end position="34"/>
    </location>
</feature>
<keyword evidence="4 6" id="KW-1133">Transmembrane helix</keyword>